<feature type="domain" description="PIPK" evidence="3">
    <location>
        <begin position="87"/>
        <end position="433"/>
    </location>
</feature>
<keyword evidence="1" id="KW-0547">Nucleotide-binding</keyword>
<feature type="region of interest" description="Disordered" evidence="2">
    <location>
        <begin position="326"/>
        <end position="347"/>
    </location>
</feature>
<dbReference type="InterPro" id="IPR027483">
    <property type="entry name" value="PInositol-4-P-4/5-kinase_C_sf"/>
</dbReference>
<keyword evidence="1" id="KW-0067">ATP-binding</keyword>
<evidence type="ECO:0000256" key="1">
    <source>
        <dbReference type="PROSITE-ProRule" id="PRU00781"/>
    </source>
</evidence>
<dbReference type="SUPFAM" id="SSF56104">
    <property type="entry name" value="SAICAR synthase-like"/>
    <property type="match status" value="1"/>
</dbReference>
<sequence>MKYTSKPSTTNEEKYLVKAENLDGQVTISTVNEENSDKIPKPRMLSECSARDQIFESHTTTTEIKSKQKLGHRRIDKQGEVSYKRVPTDALMGSIQLGIANSIGALANTPDRDILFKDFEVIENVAFPSSGSNTTPSHGYSDFHFKIYAPNAFRYFRRIFKIEQADFLNSICTQPLTELSNPGASGSIFYVSADDKFIIKTMQNKEAKLLRKILPEYYKNLNQNPRTLLPKFFGLFCYQSFGKKNIRLLIMNNLLPNSIKIYEKFDLKGSTYKRFASKVERAKPTPTLKDLDFNEEYKEKIMDYSMLMGIHNIDLAEAEIGLRTLDDECGPSTSKDRPQASTDARSSQMDLWKSLQRDFNTKYPHEEVRIAAKNAKGERLLIFLGIIDILQSYRVLKKLEYKWKSFFHDGDTISVQKPLFYAKRFETYMKETVFRVAIEECASKIRKNVPLKNEPLRKRIKSKSVAGKDEGHPEDEIENPTTSSTRSYYKSGEKKEKNRLFFNRAEQTVPLAKAEDDGLEMDIVTKTLS</sequence>
<dbReference type="GO" id="GO:0016308">
    <property type="term" value="F:1-phosphatidylinositol-4-phosphate 5-kinase activity"/>
    <property type="evidence" value="ECO:0007669"/>
    <property type="project" value="TreeGrafter"/>
</dbReference>
<keyword evidence="1" id="KW-0418">Kinase</keyword>
<dbReference type="WBParaSite" id="ACRNAN_scaffold226.g23056.t1">
    <property type="protein sequence ID" value="ACRNAN_scaffold226.g23056.t1"/>
    <property type="gene ID" value="ACRNAN_scaffold226.g23056"/>
</dbReference>
<dbReference type="PANTHER" id="PTHR23086">
    <property type="entry name" value="PHOSPHATIDYLINOSITOL-4-PHOSPHATE 5-KINASE"/>
    <property type="match status" value="1"/>
</dbReference>
<reference evidence="5" key="1">
    <citation type="submission" date="2022-11" db="UniProtKB">
        <authorList>
            <consortium name="WormBaseParasite"/>
        </authorList>
    </citation>
    <scope>IDENTIFICATION</scope>
</reference>
<name>A0A914DDK9_9BILA</name>
<organism evidence="4 5">
    <name type="scientific">Acrobeloides nanus</name>
    <dbReference type="NCBI Taxonomy" id="290746"/>
    <lineage>
        <taxon>Eukaryota</taxon>
        <taxon>Metazoa</taxon>
        <taxon>Ecdysozoa</taxon>
        <taxon>Nematoda</taxon>
        <taxon>Chromadorea</taxon>
        <taxon>Rhabditida</taxon>
        <taxon>Tylenchina</taxon>
        <taxon>Cephalobomorpha</taxon>
        <taxon>Cephaloboidea</taxon>
        <taxon>Cephalobidae</taxon>
        <taxon>Acrobeloides</taxon>
    </lineage>
</organism>
<dbReference type="Proteomes" id="UP000887540">
    <property type="component" value="Unplaced"/>
</dbReference>
<dbReference type="Pfam" id="PF01504">
    <property type="entry name" value="PIP5K"/>
    <property type="match status" value="2"/>
</dbReference>
<dbReference type="PANTHER" id="PTHR23086:SF101">
    <property type="entry name" value="LP03320P-RELATED"/>
    <property type="match status" value="1"/>
</dbReference>
<dbReference type="SMART" id="SM00330">
    <property type="entry name" value="PIPKc"/>
    <property type="match status" value="1"/>
</dbReference>
<protein>
    <submittedName>
        <fullName evidence="5">PIPK domain-containing protein</fullName>
    </submittedName>
</protein>
<dbReference type="Gene3D" id="3.30.800.10">
    <property type="entry name" value="Phosphatidylinositol Phosphate Kinase II Beta"/>
    <property type="match status" value="1"/>
</dbReference>
<accession>A0A914DDK9</accession>
<evidence type="ECO:0000313" key="5">
    <source>
        <dbReference type="WBParaSite" id="ACRNAN_scaffold226.g23056.t1"/>
    </source>
</evidence>
<keyword evidence="1" id="KW-0808">Transferase</keyword>
<dbReference type="GO" id="GO:0005886">
    <property type="term" value="C:plasma membrane"/>
    <property type="evidence" value="ECO:0007669"/>
    <property type="project" value="TreeGrafter"/>
</dbReference>
<keyword evidence="4" id="KW-1185">Reference proteome</keyword>
<dbReference type="InterPro" id="IPR023610">
    <property type="entry name" value="PInositol-4/5-P-5/4-kinase"/>
</dbReference>
<dbReference type="AlphaFoldDB" id="A0A914DDK9"/>
<evidence type="ECO:0000256" key="2">
    <source>
        <dbReference type="SAM" id="MobiDB-lite"/>
    </source>
</evidence>
<dbReference type="GO" id="GO:0046854">
    <property type="term" value="P:phosphatidylinositol phosphate biosynthetic process"/>
    <property type="evidence" value="ECO:0007669"/>
    <property type="project" value="TreeGrafter"/>
</dbReference>
<evidence type="ECO:0000313" key="4">
    <source>
        <dbReference type="Proteomes" id="UP000887540"/>
    </source>
</evidence>
<dbReference type="GO" id="GO:0005524">
    <property type="term" value="F:ATP binding"/>
    <property type="evidence" value="ECO:0007669"/>
    <property type="project" value="UniProtKB-UniRule"/>
</dbReference>
<feature type="compositionally biased region" description="Polar residues" evidence="2">
    <location>
        <begin position="479"/>
        <end position="488"/>
    </location>
</feature>
<dbReference type="PROSITE" id="PS51455">
    <property type="entry name" value="PIPK"/>
    <property type="match status" value="1"/>
</dbReference>
<feature type="region of interest" description="Disordered" evidence="2">
    <location>
        <begin position="460"/>
        <end position="493"/>
    </location>
</feature>
<dbReference type="InterPro" id="IPR027484">
    <property type="entry name" value="PInositol-4-P-5-kinase_N"/>
</dbReference>
<dbReference type="InterPro" id="IPR002498">
    <property type="entry name" value="PInositol-4-P-4/5-kinase_core"/>
</dbReference>
<dbReference type="CDD" id="cd17301">
    <property type="entry name" value="PIPKc_PIP5KI"/>
    <property type="match status" value="1"/>
</dbReference>
<evidence type="ECO:0000259" key="3">
    <source>
        <dbReference type="PROSITE" id="PS51455"/>
    </source>
</evidence>
<dbReference type="Gene3D" id="3.30.810.10">
    <property type="entry name" value="2-Layer Sandwich"/>
    <property type="match status" value="2"/>
</dbReference>
<proteinExistence type="predicted"/>